<organism evidence="3 4">
    <name type="scientific">Entomortierella chlamydospora</name>
    <dbReference type="NCBI Taxonomy" id="101097"/>
    <lineage>
        <taxon>Eukaryota</taxon>
        <taxon>Fungi</taxon>
        <taxon>Fungi incertae sedis</taxon>
        <taxon>Mucoromycota</taxon>
        <taxon>Mortierellomycotina</taxon>
        <taxon>Mortierellomycetes</taxon>
        <taxon>Mortierellales</taxon>
        <taxon>Mortierellaceae</taxon>
        <taxon>Entomortierella</taxon>
    </lineage>
</organism>
<feature type="region of interest" description="Disordered" evidence="1">
    <location>
        <begin position="301"/>
        <end position="366"/>
    </location>
</feature>
<feature type="region of interest" description="Disordered" evidence="1">
    <location>
        <begin position="78"/>
        <end position="109"/>
    </location>
</feature>
<feature type="compositionally biased region" description="Polar residues" evidence="1">
    <location>
        <begin position="157"/>
        <end position="172"/>
    </location>
</feature>
<reference evidence="3" key="1">
    <citation type="journal article" date="2020" name="Fungal Divers.">
        <title>Resolving the Mortierellaceae phylogeny through synthesis of multi-gene phylogenetics and phylogenomics.</title>
        <authorList>
            <person name="Vandepol N."/>
            <person name="Liber J."/>
            <person name="Desiro A."/>
            <person name="Na H."/>
            <person name="Kennedy M."/>
            <person name="Barry K."/>
            <person name="Grigoriev I.V."/>
            <person name="Miller A.N."/>
            <person name="O'Donnell K."/>
            <person name="Stajich J.E."/>
            <person name="Bonito G."/>
        </authorList>
    </citation>
    <scope>NUCLEOTIDE SEQUENCE</scope>
    <source>
        <strain evidence="3">NRRL 2769</strain>
    </source>
</reference>
<name>A0A9P6MMD5_9FUNG</name>
<evidence type="ECO:0000313" key="3">
    <source>
        <dbReference type="EMBL" id="KAG0007722.1"/>
    </source>
</evidence>
<feature type="region of interest" description="Disordered" evidence="1">
    <location>
        <begin position="221"/>
        <end position="260"/>
    </location>
</feature>
<dbReference type="EMBL" id="JAAAID010002213">
    <property type="protein sequence ID" value="KAG0007722.1"/>
    <property type="molecule type" value="Genomic_DNA"/>
</dbReference>
<dbReference type="PROSITE" id="PS51186">
    <property type="entry name" value="GNAT"/>
    <property type="match status" value="1"/>
</dbReference>
<evidence type="ECO:0000259" key="2">
    <source>
        <dbReference type="PROSITE" id="PS51186"/>
    </source>
</evidence>
<dbReference type="Proteomes" id="UP000703661">
    <property type="component" value="Unassembled WGS sequence"/>
</dbReference>
<dbReference type="Gene3D" id="3.40.630.30">
    <property type="match status" value="1"/>
</dbReference>
<keyword evidence="4" id="KW-1185">Reference proteome</keyword>
<proteinExistence type="predicted"/>
<comment type="caution">
    <text evidence="3">The sequence shown here is derived from an EMBL/GenBank/DDBJ whole genome shotgun (WGS) entry which is preliminary data.</text>
</comment>
<gene>
    <name evidence="3" type="ORF">BGZ80_004322</name>
</gene>
<accession>A0A9P6MMD5</accession>
<feature type="compositionally biased region" description="Acidic residues" evidence="1">
    <location>
        <begin position="312"/>
        <end position="326"/>
    </location>
</feature>
<dbReference type="SUPFAM" id="SSF55729">
    <property type="entry name" value="Acyl-CoA N-acyltransferases (Nat)"/>
    <property type="match status" value="1"/>
</dbReference>
<dbReference type="Pfam" id="PF00583">
    <property type="entry name" value="Acetyltransf_1"/>
    <property type="match status" value="1"/>
</dbReference>
<protein>
    <recommendedName>
        <fullName evidence="2">N-acetyltransferase domain-containing protein</fullName>
    </recommendedName>
</protein>
<dbReference type="AlphaFoldDB" id="A0A9P6MMD5"/>
<dbReference type="GO" id="GO:0016747">
    <property type="term" value="F:acyltransferase activity, transferring groups other than amino-acyl groups"/>
    <property type="evidence" value="ECO:0007669"/>
    <property type="project" value="InterPro"/>
</dbReference>
<feature type="compositionally biased region" description="Acidic residues" evidence="1">
    <location>
        <begin position="247"/>
        <end position="260"/>
    </location>
</feature>
<feature type="domain" description="N-acetyltransferase" evidence="2">
    <location>
        <begin position="150"/>
        <end position="411"/>
    </location>
</feature>
<dbReference type="InterPro" id="IPR016181">
    <property type="entry name" value="Acyl_CoA_acyltransferase"/>
</dbReference>
<feature type="compositionally biased region" description="Basic residues" evidence="1">
    <location>
        <begin position="341"/>
        <end position="361"/>
    </location>
</feature>
<dbReference type="CDD" id="cd04301">
    <property type="entry name" value="NAT_SF"/>
    <property type="match status" value="1"/>
</dbReference>
<evidence type="ECO:0000256" key="1">
    <source>
        <dbReference type="SAM" id="MobiDB-lite"/>
    </source>
</evidence>
<sequence>MPRSWSPPLDVNTRTITSVSVVRAKLEHLDAIHDIQLKAYKDREDFHESPEVFKAKLKSYPAGNFVAIVTSSVVTNDDTSTWVGKDTEKEEEEGSGEGAGVEEVQDDSAMDQDIETTNLTEETHIVRARTPDVVEGDDVEDEGATFLSSSTFKSATTLGVDNPAEYSSQGQQGHARESQLDEDEDDDEDFTTVLFQWDEPVGYLLSHPYSRESMRLHHVGGVGSEAATKTTTATEPSKTKKMRLEAGEETTDTESEEDPFDHDQLMEKYYIHDCAIHPDWRGKGLASRLWKALEESLTPASQNELLNKEGLVDTEEEDEGEEEEEASSSSPSTPAQTQKDHHPHRHRRHRKRSRKAHRRKGAPNLKEIVLVSVQGTRPFWERTAGFQVVTDHDMDLSGYGDEALLMRKSFIF</sequence>
<feature type="compositionally biased region" description="Low complexity" evidence="1">
    <location>
        <begin position="224"/>
        <end position="236"/>
    </location>
</feature>
<feature type="region of interest" description="Disordered" evidence="1">
    <location>
        <begin position="157"/>
        <end position="188"/>
    </location>
</feature>
<dbReference type="InterPro" id="IPR000182">
    <property type="entry name" value="GNAT_dom"/>
</dbReference>
<evidence type="ECO:0000313" key="4">
    <source>
        <dbReference type="Proteomes" id="UP000703661"/>
    </source>
</evidence>